<evidence type="ECO:0008006" key="4">
    <source>
        <dbReference type="Google" id="ProtNLM"/>
    </source>
</evidence>
<dbReference type="PROSITE" id="PS51257">
    <property type="entry name" value="PROKAR_LIPOPROTEIN"/>
    <property type="match status" value="1"/>
</dbReference>
<evidence type="ECO:0000256" key="1">
    <source>
        <dbReference type="SAM" id="SignalP"/>
    </source>
</evidence>
<evidence type="ECO:0000313" key="3">
    <source>
        <dbReference type="Proteomes" id="UP001185092"/>
    </source>
</evidence>
<sequence length="287" mass="32488">MINKNQSSVWVNSILALCLIFLFSCQNSDDATPNTHLKLKQKVEGLAPGQYANIPFAVNRNLRNAKVKVYMNDSLVQEISTDTIHYDSLKVSHMVPLQYAGQNVQYQIALESNTSAADITSNIYFDVLVYNAAGYKFVVDNRTTLNINFYNNRVSFQGDHVLVDDYFGFASNGSDNSKYDVTVNTAGQFVYNNKSASFSYSINLLNHHTTYMIRVPKSLINTSDINTFIETAYNVAQTAKQETHIQWADIADFNIFIVHQDGRMGVFTIENDFVYDKNIKYRGIKPS</sequence>
<name>A0AAE3XQV6_9BACT</name>
<dbReference type="RefSeq" id="WP_309942275.1">
    <property type="nucleotide sequence ID" value="NZ_AP025306.1"/>
</dbReference>
<proteinExistence type="predicted"/>
<keyword evidence="1" id="KW-0732">Signal</keyword>
<reference evidence="2" key="1">
    <citation type="submission" date="2023-07" db="EMBL/GenBank/DDBJ databases">
        <title>Genomic Encyclopedia of Type Strains, Phase IV (KMG-IV): sequencing the most valuable type-strain genomes for metagenomic binning, comparative biology and taxonomic classification.</title>
        <authorList>
            <person name="Goeker M."/>
        </authorList>
    </citation>
    <scope>NUCLEOTIDE SEQUENCE</scope>
    <source>
        <strain evidence="2">DSM 26174</strain>
    </source>
</reference>
<dbReference type="EMBL" id="JAVDQD010000008">
    <property type="protein sequence ID" value="MDR6241472.1"/>
    <property type="molecule type" value="Genomic_DNA"/>
</dbReference>
<protein>
    <recommendedName>
        <fullName evidence="4">DUF4397 domain-containing protein</fullName>
    </recommendedName>
</protein>
<gene>
    <name evidence="2" type="ORF">HNQ88_004559</name>
</gene>
<dbReference type="AlphaFoldDB" id="A0AAE3XQV6"/>
<organism evidence="2 3">
    <name type="scientific">Aureibacter tunicatorum</name>
    <dbReference type="NCBI Taxonomy" id="866807"/>
    <lineage>
        <taxon>Bacteria</taxon>
        <taxon>Pseudomonadati</taxon>
        <taxon>Bacteroidota</taxon>
        <taxon>Cytophagia</taxon>
        <taxon>Cytophagales</taxon>
        <taxon>Persicobacteraceae</taxon>
        <taxon>Aureibacter</taxon>
    </lineage>
</organism>
<keyword evidence="3" id="KW-1185">Reference proteome</keyword>
<evidence type="ECO:0000313" key="2">
    <source>
        <dbReference type="EMBL" id="MDR6241472.1"/>
    </source>
</evidence>
<accession>A0AAE3XQV6</accession>
<feature type="signal peptide" evidence="1">
    <location>
        <begin position="1"/>
        <end position="28"/>
    </location>
</feature>
<comment type="caution">
    <text evidence="2">The sequence shown here is derived from an EMBL/GenBank/DDBJ whole genome shotgun (WGS) entry which is preliminary data.</text>
</comment>
<dbReference type="Proteomes" id="UP001185092">
    <property type="component" value="Unassembled WGS sequence"/>
</dbReference>
<feature type="chain" id="PRO_5042185106" description="DUF4397 domain-containing protein" evidence="1">
    <location>
        <begin position="29"/>
        <end position="287"/>
    </location>
</feature>